<sequence length="573" mass="63807">MTFAREPLQVVEIVQPRCSRFFGIAPCLATGDQCWNTDATCKFPSALDLTQTILMRFVQPAANRYINSGTAFQPSTAFPALMSVETAPTVLNVAAGNDNLSPLGLRAVAQVTIRDFPYNDVGFDPYLVFRPYNPLTRGSFWTKWLVRNPFHTGYILRIYDGYFGDALTDMIKREYSIEKIDASKAAVQITAKDILRKVTDNDIAAPKLSNGALSLNLAIGGTSFQAAGAVIADYPATGWVRINNEVIAYTGRATVGSNIEFTGLTRGTLNTTAAAHNQFDRVQRVLAYQAAPFQDIIYDLLTVWGGIPTSYIDKAAWDAEKLEWRDLYNLTAYLTDPVKIQQLVGEICQQVQANIWWDERVQKIILRAQRPNSLPGLLTQEGNIIADSTTIEEVAKDRASQVYVYYGLRSPVLNVADKFSFSSAEALIDVEKERQYGEPAVKEIFCRWINTGVLARSLGDSYLRRFRDVRRHITFNLTANDIANFWTGDAAEIKHFLDVDFTGQERIGQWLITSAETVEQGGVYRFIAEDNDSAGLLWEWVSDTETRPSTEIGAWVDAAGTDGSGNVLPFGWL</sequence>
<gene>
    <name evidence="1" type="ORF">UFOVP681_6</name>
</gene>
<accession>A0A6J5NI87</accession>
<evidence type="ECO:0000313" key="1">
    <source>
        <dbReference type="EMBL" id="CAB4157181.1"/>
    </source>
</evidence>
<name>A0A6J5NI87_9CAUD</name>
<proteinExistence type="predicted"/>
<protein>
    <submittedName>
        <fullName evidence="1">Uncharacterized protein</fullName>
    </submittedName>
</protein>
<dbReference type="EMBL" id="LR796657">
    <property type="protein sequence ID" value="CAB4157181.1"/>
    <property type="molecule type" value="Genomic_DNA"/>
</dbReference>
<organism evidence="1">
    <name type="scientific">uncultured Caudovirales phage</name>
    <dbReference type="NCBI Taxonomy" id="2100421"/>
    <lineage>
        <taxon>Viruses</taxon>
        <taxon>Duplodnaviria</taxon>
        <taxon>Heunggongvirae</taxon>
        <taxon>Uroviricota</taxon>
        <taxon>Caudoviricetes</taxon>
        <taxon>Peduoviridae</taxon>
        <taxon>Maltschvirus</taxon>
        <taxon>Maltschvirus maltsch</taxon>
    </lineage>
</organism>
<reference evidence="1" key="1">
    <citation type="submission" date="2020-04" db="EMBL/GenBank/DDBJ databases">
        <authorList>
            <person name="Chiriac C."/>
            <person name="Salcher M."/>
            <person name="Ghai R."/>
            <person name="Kavagutti S V."/>
        </authorList>
    </citation>
    <scope>NUCLEOTIDE SEQUENCE</scope>
</reference>